<dbReference type="SUPFAM" id="SSF89796">
    <property type="entry name" value="CoA-transferase family III (CaiB/BaiF)"/>
    <property type="match status" value="2"/>
</dbReference>
<feature type="region of interest" description="Disordered" evidence="1">
    <location>
        <begin position="407"/>
        <end position="431"/>
    </location>
</feature>
<dbReference type="PANTHER" id="PTHR48228:SF4">
    <property type="entry name" value="BLR3030 PROTEIN"/>
    <property type="match status" value="1"/>
</dbReference>
<dbReference type="InterPro" id="IPR003673">
    <property type="entry name" value="CoA-Trfase_fam_III"/>
</dbReference>
<dbReference type="EMBL" id="JACIFH010000001">
    <property type="protein sequence ID" value="MBB4139481.1"/>
    <property type="molecule type" value="Genomic_DNA"/>
</dbReference>
<evidence type="ECO:0000313" key="2">
    <source>
        <dbReference type="EMBL" id="MBB4139481.1"/>
    </source>
</evidence>
<organism evidence="2 3">
    <name type="scientific">Microbacterium invictum</name>
    <dbReference type="NCBI Taxonomy" id="515415"/>
    <lineage>
        <taxon>Bacteria</taxon>
        <taxon>Bacillati</taxon>
        <taxon>Actinomycetota</taxon>
        <taxon>Actinomycetes</taxon>
        <taxon>Micrococcales</taxon>
        <taxon>Microbacteriaceae</taxon>
        <taxon>Microbacterium</taxon>
    </lineage>
</organism>
<dbReference type="Pfam" id="PF02515">
    <property type="entry name" value="CoA_transf_3"/>
    <property type="match status" value="1"/>
</dbReference>
<dbReference type="Gene3D" id="3.40.50.10540">
    <property type="entry name" value="Crotonobetainyl-coa:carnitine coa-transferase, domain 1"/>
    <property type="match status" value="1"/>
</dbReference>
<evidence type="ECO:0000256" key="1">
    <source>
        <dbReference type="SAM" id="MobiDB-lite"/>
    </source>
</evidence>
<protein>
    <recommendedName>
        <fullName evidence="4">CoA transferase</fullName>
    </recommendedName>
</protein>
<gene>
    <name evidence="2" type="ORF">BKA10_001275</name>
</gene>
<dbReference type="Proteomes" id="UP000549113">
    <property type="component" value="Unassembled WGS sequence"/>
</dbReference>
<proteinExistence type="predicted"/>
<dbReference type="InterPro" id="IPR050509">
    <property type="entry name" value="CoA-transferase_III"/>
</dbReference>
<sequence length="431" mass="45190">MSVPRVVPLPARTDVGSLAWSSVVAASRAASELAGAPEPRLDPARIAVAYSSERWLRIAGARPVAFAPLSGFFRTADGWVRTHGNYSHHADALRRALSLDLEADRDAVAAALSARPTGEAITSVDARGGLCVRVDRERPEADAALRESELVEVTRLGAAPPSSRPDGPRHAPLHGVRVLDLTRVIAGPVATRTLALLGADVLRVDPPQPTEIAVQHLDTGHGKRSTLLDLTASTARTRFDALLETADIVALGYRPAGLDRLGLSPATLAARRPGLIVLQLSAWGASGRRGFDSLVQAESGIAWLESVDGETPGVLPAQALDHSAGYLLAAAVLQLLARRAVEGGSWLAETSLRRVAADLLGRPRTAGPEPTASIADASAHVQEFSVAGIDLTTAAPALAYPGGPRAFAAPRPWGGDRPVWRDRVTGQPEAV</sequence>
<comment type="caution">
    <text evidence="2">The sequence shown here is derived from an EMBL/GenBank/DDBJ whole genome shotgun (WGS) entry which is preliminary data.</text>
</comment>
<reference evidence="2 3" key="1">
    <citation type="submission" date="2020-08" db="EMBL/GenBank/DDBJ databases">
        <title>Sequencing the genomes of 1000 actinobacteria strains.</title>
        <authorList>
            <person name="Klenk H.-P."/>
        </authorList>
    </citation>
    <scope>NUCLEOTIDE SEQUENCE [LARGE SCALE GENOMIC DNA]</scope>
    <source>
        <strain evidence="2 3">DSM 19600</strain>
    </source>
</reference>
<evidence type="ECO:0000313" key="3">
    <source>
        <dbReference type="Proteomes" id="UP000549113"/>
    </source>
</evidence>
<evidence type="ECO:0008006" key="4">
    <source>
        <dbReference type="Google" id="ProtNLM"/>
    </source>
</evidence>
<keyword evidence="3" id="KW-1185">Reference proteome</keyword>
<dbReference type="PANTHER" id="PTHR48228">
    <property type="entry name" value="SUCCINYL-COA--D-CITRAMALATE COA-TRANSFERASE"/>
    <property type="match status" value="1"/>
</dbReference>
<name>A0AA40SNH9_9MICO</name>
<dbReference type="InterPro" id="IPR023606">
    <property type="entry name" value="CoA-Trfase_III_dom_1_sf"/>
</dbReference>
<dbReference type="AlphaFoldDB" id="A0AA40SNH9"/>
<dbReference type="RefSeq" id="WP_183499140.1">
    <property type="nucleotide sequence ID" value="NZ_BAABCO010000001.1"/>
</dbReference>
<accession>A0AA40SNH9</accession>
<dbReference type="GO" id="GO:0003824">
    <property type="term" value="F:catalytic activity"/>
    <property type="evidence" value="ECO:0007669"/>
    <property type="project" value="InterPro"/>
</dbReference>